<feature type="transmembrane region" description="Helical" evidence="1">
    <location>
        <begin position="57"/>
        <end position="78"/>
    </location>
</feature>
<gene>
    <name evidence="2" type="ORF">ACFPN2_21215</name>
</gene>
<comment type="caution">
    <text evidence="2">The sequence shown here is derived from an EMBL/GenBank/DDBJ whole genome shotgun (WGS) entry which is preliminary data.</text>
</comment>
<keyword evidence="1" id="KW-0472">Membrane</keyword>
<dbReference type="RefSeq" id="WP_380600349.1">
    <property type="nucleotide sequence ID" value="NZ_JBHSDU010000005.1"/>
</dbReference>
<dbReference type="EMBL" id="JBHSDU010000005">
    <property type="protein sequence ID" value="MFC4311628.1"/>
    <property type="molecule type" value="Genomic_DNA"/>
</dbReference>
<name>A0ABV8SXE9_9GAMM</name>
<reference evidence="3" key="1">
    <citation type="journal article" date="2019" name="Int. J. Syst. Evol. Microbiol.">
        <title>The Global Catalogue of Microorganisms (GCM) 10K type strain sequencing project: providing services to taxonomists for standard genome sequencing and annotation.</title>
        <authorList>
            <consortium name="The Broad Institute Genomics Platform"/>
            <consortium name="The Broad Institute Genome Sequencing Center for Infectious Disease"/>
            <person name="Wu L."/>
            <person name="Ma J."/>
        </authorList>
    </citation>
    <scope>NUCLEOTIDE SEQUENCE [LARGE SCALE GENOMIC DNA]</scope>
    <source>
        <strain evidence="3">CGMCC 1.10759</strain>
    </source>
</reference>
<protein>
    <submittedName>
        <fullName evidence="2">Uncharacterized protein</fullName>
    </submittedName>
</protein>
<dbReference type="Proteomes" id="UP001595904">
    <property type="component" value="Unassembled WGS sequence"/>
</dbReference>
<evidence type="ECO:0000313" key="3">
    <source>
        <dbReference type="Proteomes" id="UP001595904"/>
    </source>
</evidence>
<accession>A0ABV8SXE9</accession>
<keyword evidence="3" id="KW-1185">Reference proteome</keyword>
<sequence>MPTDAELAVFKAQPAVVLHLSHLIQAVLDDWQMLGEATRAGTIPLCGHLHLQRFMQALVIVNIAPAIEVSLAVVSFPVK</sequence>
<evidence type="ECO:0000313" key="2">
    <source>
        <dbReference type="EMBL" id="MFC4311628.1"/>
    </source>
</evidence>
<organism evidence="2 3">
    <name type="scientific">Steroidobacter flavus</name>
    <dbReference type="NCBI Taxonomy" id="1842136"/>
    <lineage>
        <taxon>Bacteria</taxon>
        <taxon>Pseudomonadati</taxon>
        <taxon>Pseudomonadota</taxon>
        <taxon>Gammaproteobacteria</taxon>
        <taxon>Steroidobacterales</taxon>
        <taxon>Steroidobacteraceae</taxon>
        <taxon>Steroidobacter</taxon>
    </lineage>
</organism>
<proteinExistence type="predicted"/>
<evidence type="ECO:0000256" key="1">
    <source>
        <dbReference type="SAM" id="Phobius"/>
    </source>
</evidence>
<keyword evidence="1" id="KW-0812">Transmembrane</keyword>
<keyword evidence="1" id="KW-1133">Transmembrane helix</keyword>